<evidence type="ECO:0000313" key="1">
    <source>
        <dbReference type="EMBL" id="GLY90900.1"/>
    </source>
</evidence>
<proteinExistence type="predicted"/>
<keyword evidence="2" id="KW-1185">Reference proteome</keyword>
<comment type="caution">
    <text evidence="1">The sequence shown here is derived from an EMBL/GenBank/DDBJ whole genome shotgun (WGS) entry which is preliminary data.</text>
</comment>
<dbReference type="RefSeq" id="WP_285582134.1">
    <property type="nucleotide sequence ID" value="NZ_BSTK01000018.1"/>
</dbReference>
<reference evidence="1" key="1">
    <citation type="submission" date="2023-03" db="EMBL/GenBank/DDBJ databases">
        <title>Actinoallomurus iriomotensis NBRC 103684.</title>
        <authorList>
            <person name="Ichikawa N."/>
            <person name="Sato H."/>
            <person name="Tonouchi N."/>
        </authorList>
    </citation>
    <scope>NUCLEOTIDE SEQUENCE</scope>
    <source>
        <strain evidence="1">NBRC 103684</strain>
    </source>
</reference>
<gene>
    <name evidence="1" type="ORF">Airi02_088290</name>
</gene>
<dbReference type="Proteomes" id="UP001165074">
    <property type="component" value="Unassembled WGS sequence"/>
</dbReference>
<sequence>MNKAIFNEVAVLWAEHLGATWPDDLYRVDDRDGDVVEIDGAMAGCVSVYVKSRGALDDDRFRALQVCARDLRRILPRLRGESAAYVRRLIKMAELINGARRAVPQPYAAHDVVTASRARRRHREG</sequence>
<name>A0A9W6S9Q8_9ACTN</name>
<organism evidence="1 2">
    <name type="scientific">Actinoallomurus iriomotensis</name>
    <dbReference type="NCBI Taxonomy" id="478107"/>
    <lineage>
        <taxon>Bacteria</taxon>
        <taxon>Bacillati</taxon>
        <taxon>Actinomycetota</taxon>
        <taxon>Actinomycetes</taxon>
        <taxon>Streptosporangiales</taxon>
        <taxon>Thermomonosporaceae</taxon>
        <taxon>Actinoallomurus</taxon>
    </lineage>
</organism>
<dbReference type="EMBL" id="BSTK01000018">
    <property type="protein sequence ID" value="GLY90900.1"/>
    <property type="molecule type" value="Genomic_DNA"/>
</dbReference>
<protein>
    <submittedName>
        <fullName evidence="1">Uncharacterized protein</fullName>
    </submittedName>
</protein>
<evidence type="ECO:0000313" key="2">
    <source>
        <dbReference type="Proteomes" id="UP001165074"/>
    </source>
</evidence>
<accession>A0A9W6S9Q8</accession>
<dbReference type="AlphaFoldDB" id="A0A9W6S9Q8"/>